<feature type="region of interest" description="Disordered" evidence="1">
    <location>
        <begin position="113"/>
        <end position="132"/>
    </location>
</feature>
<evidence type="ECO:0000313" key="3">
    <source>
        <dbReference type="Proteomes" id="UP000270866"/>
    </source>
</evidence>
<accession>A0A3L6NNG4</accession>
<dbReference type="Proteomes" id="UP000270866">
    <property type="component" value="Chromosome 7"/>
</dbReference>
<feature type="compositionally biased region" description="Basic and acidic residues" evidence="1">
    <location>
        <begin position="114"/>
        <end position="132"/>
    </location>
</feature>
<comment type="caution">
    <text evidence="2">The sequence shown here is derived from an EMBL/GenBank/DDBJ whole genome shotgun (WGS) entry which is preliminary data.</text>
</comment>
<dbReference type="EMBL" id="MRCU01000004">
    <property type="protein sequence ID" value="RKK20003.1"/>
    <property type="molecule type" value="Genomic_DNA"/>
</dbReference>
<reference evidence="2 3" key="1">
    <citation type="journal article" date="2018" name="Sci. Rep.">
        <title>Characterisation of pathogen-specific regions and novel effector candidates in Fusarium oxysporum f. sp. cepae.</title>
        <authorList>
            <person name="Armitage A.D."/>
            <person name="Taylor A."/>
            <person name="Sobczyk M.K."/>
            <person name="Baxter L."/>
            <person name="Greenfield B.P."/>
            <person name="Bates H.J."/>
            <person name="Wilson F."/>
            <person name="Jackson A.C."/>
            <person name="Ott S."/>
            <person name="Harrison R.J."/>
            <person name="Clarkson J.P."/>
        </authorList>
    </citation>
    <scope>NUCLEOTIDE SEQUENCE [LARGE SCALE GENOMIC DNA]</scope>
    <source>
        <strain evidence="2 3">FoC_Fus2</strain>
    </source>
</reference>
<name>A0A3L6NNG4_FUSOX</name>
<evidence type="ECO:0000313" key="2">
    <source>
        <dbReference type="EMBL" id="RKK20003.1"/>
    </source>
</evidence>
<protein>
    <submittedName>
        <fullName evidence="2">Uncharacterized protein</fullName>
    </submittedName>
</protein>
<sequence length="281" mass="30801">MSARSPTTIANIIGSDAFPSPGLTTGQRGFQAVFSGCTRGFETLCVCRRNLFSVMDNYPPLTLGFAAGDASILGSLEHGPHLPPCEALISAARRGWSQAGFWSENLEQFSKPPKVFENKGSTSKEKRAKAIAEDESKRGESCKKGEPAYLTVTVVKGSALRFQWKDAKRPIGSIDKVTFEPGWDVDRAEFEAKLAYDSYWSYEMGQYNRRLVVYTGCLILRTSAQAKASGPPLAHSSGLSLQGPMEKPLIREIDEATASKIRRHQKMFAERMGASRAGQSH</sequence>
<evidence type="ECO:0000256" key="1">
    <source>
        <dbReference type="SAM" id="MobiDB-lite"/>
    </source>
</evidence>
<proteinExistence type="predicted"/>
<dbReference type="AlphaFoldDB" id="A0A3L6NNG4"/>
<organism evidence="2 3">
    <name type="scientific">Fusarium oxysporum f. sp. cepae</name>
    <dbReference type="NCBI Taxonomy" id="396571"/>
    <lineage>
        <taxon>Eukaryota</taxon>
        <taxon>Fungi</taxon>
        <taxon>Dikarya</taxon>
        <taxon>Ascomycota</taxon>
        <taxon>Pezizomycotina</taxon>
        <taxon>Sordariomycetes</taxon>
        <taxon>Hypocreomycetidae</taxon>
        <taxon>Hypocreales</taxon>
        <taxon>Nectriaceae</taxon>
        <taxon>Fusarium</taxon>
        <taxon>Fusarium oxysporum species complex</taxon>
    </lineage>
</organism>
<gene>
    <name evidence="2" type="ORF">BFJ65_g6711</name>
</gene>